<dbReference type="InParanoid" id="A0A5J5F001"/>
<gene>
    <name evidence="2" type="ORF">FN846DRAFT_889222</name>
</gene>
<accession>A0A5J5F001</accession>
<reference evidence="2 3" key="1">
    <citation type="submission" date="2019-09" db="EMBL/GenBank/DDBJ databases">
        <title>Draft genome of the ectomycorrhizal ascomycete Sphaerosporella brunnea.</title>
        <authorList>
            <consortium name="DOE Joint Genome Institute"/>
            <person name="Benucci G.M."/>
            <person name="Marozzi G."/>
            <person name="Antonielli L."/>
            <person name="Sanchez S."/>
            <person name="Marco P."/>
            <person name="Wang X."/>
            <person name="Falini L.B."/>
            <person name="Barry K."/>
            <person name="Haridas S."/>
            <person name="Lipzen A."/>
            <person name="Labutti K."/>
            <person name="Grigoriev I.V."/>
            <person name="Murat C."/>
            <person name="Martin F."/>
            <person name="Albertini E."/>
            <person name="Donnini D."/>
            <person name="Bonito G."/>
        </authorList>
    </citation>
    <scope>NUCLEOTIDE SEQUENCE [LARGE SCALE GENOMIC DNA]</scope>
    <source>
        <strain evidence="2 3">Sb_GMNB300</strain>
    </source>
</reference>
<evidence type="ECO:0000256" key="1">
    <source>
        <dbReference type="SAM" id="MobiDB-lite"/>
    </source>
</evidence>
<sequence>MSKRFGTPSSTDQNNRQKRLATDRSDPLASNAFQKPPPIDPHLLVEEVPSSLKKSICDALTAEEWHGRVRHLVSYLFYRFRYFDTATIGHLLNGLEPMSQVVTIQHEVSTVKAMINEIQTDICKSHKGMARLWLASVRGLQWIDGLEEQRHRGRKLQWVTADFVLHNFFCDLTPSELAALWCPIVDAVDQSHWNRSDDDIYLNLRQDSFDLISKMINGLHVGVAAHRATNTQARFRMLQAITKTDNHIPWPLLPKDDSLYPTTVDGWKAYKQHYNVCQDDIGFARIFQCFGQEGAALFTSITGNKVGEVLATIDKEHRDFHAEPTTPGNSTVESTFNSPNHTALVVSASQQSAASESTHTRPRLSVSITDAELSIHQTASTSTDHIPFEDSPTTHDVFLTETGHMVSCGTYDDEDEPGFSPGMYLGPEAERVDSNRISLISRFLDVDRASDMAAIARFVERVNPPIEFLCQRAFDLARLGGDGLTRYCMDIMHADALIYEELTQYFANRQAHCLRQTRTLMDEMTTVNGKLAAFERQTANFRLDSSQCTTNQSQLNASRRHLQRLQAQANAFLRFNLLNPATLQLPQD</sequence>
<dbReference type="EMBL" id="VXIS01000062">
    <property type="protein sequence ID" value="KAA8909009.1"/>
    <property type="molecule type" value="Genomic_DNA"/>
</dbReference>
<organism evidence="2 3">
    <name type="scientific">Sphaerosporella brunnea</name>
    <dbReference type="NCBI Taxonomy" id="1250544"/>
    <lineage>
        <taxon>Eukaryota</taxon>
        <taxon>Fungi</taxon>
        <taxon>Dikarya</taxon>
        <taxon>Ascomycota</taxon>
        <taxon>Pezizomycotina</taxon>
        <taxon>Pezizomycetes</taxon>
        <taxon>Pezizales</taxon>
        <taxon>Pyronemataceae</taxon>
        <taxon>Sphaerosporella</taxon>
    </lineage>
</organism>
<evidence type="ECO:0000313" key="2">
    <source>
        <dbReference type="EMBL" id="KAA8909009.1"/>
    </source>
</evidence>
<evidence type="ECO:0000313" key="3">
    <source>
        <dbReference type="Proteomes" id="UP000326924"/>
    </source>
</evidence>
<dbReference type="AlphaFoldDB" id="A0A5J5F001"/>
<proteinExistence type="predicted"/>
<dbReference type="Proteomes" id="UP000326924">
    <property type="component" value="Unassembled WGS sequence"/>
</dbReference>
<name>A0A5J5F001_9PEZI</name>
<protein>
    <submittedName>
        <fullName evidence="2">Uncharacterized protein</fullName>
    </submittedName>
</protein>
<dbReference type="OrthoDB" id="5350973at2759"/>
<feature type="region of interest" description="Disordered" evidence="1">
    <location>
        <begin position="1"/>
        <end position="41"/>
    </location>
</feature>
<keyword evidence="3" id="KW-1185">Reference proteome</keyword>
<comment type="caution">
    <text evidence="2">The sequence shown here is derived from an EMBL/GenBank/DDBJ whole genome shotgun (WGS) entry which is preliminary data.</text>
</comment>